<dbReference type="EMBL" id="PVTJ01000017">
    <property type="protein sequence ID" value="PRY53517.1"/>
    <property type="molecule type" value="Genomic_DNA"/>
</dbReference>
<keyword evidence="2" id="KW-1185">Reference proteome</keyword>
<accession>A0A2T0U6I2</accession>
<proteinExistence type="predicted"/>
<reference evidence="1 2" key="1">
    <citation type="submission" date="2018-03" db="EMBL/GenBank/DDBJ databases">
        <title>Genomic Encyclopedia of Type Strains, Phase III (KMG-III): the genomes of soil and plant-associated and newly described type strains.</title>
        <authorList>
            <person name="Whitman W."/>
        </authorList>
    </citation>
    <scope>NUCLEOTIDE SEQUENCE [LARGE SCALE GENOMIC DNA]</scope>
    <source>
        <strain evidence="1 2">CGMCC 4.7067</strain>
    </source>
</reference>
<dbReference type="AlphaFoldDB" id="A0A2T0U6I2"/>
<name>A0A2T0U6I2_9ACTN</name>
<evidence type="ECO:0000313" key="2">
    <source>
        <dbReference type="Proteomes" id="UP000238176"/>
    </source>
</evidence>
<evidence type="ECO:0000313" key="1">
    <source>
        <dbReference type="EMBL" id="PRY53517.1"/>
    </source>
</evidence>
<dbReference type="Proteomes" id="UP000238176">
    <property type="component" value="Unassembled WGS sequence"/>
</dbReference>
<protein>
    <submittedName>
        <fullName evidence="1">Uncharacterized protein</fullName>
    </submittedName>
</protein>
<organism evidence="1 2">
    <name type="scientific">Glycomyces artemisiae</name>
    <dbReference type="NCBI Taxonomy" id="1076443"/>
    <lineage>
        <taxon>Bacteria</taxon>
        <taxon>Bacillati</taxon>
        <taxon>Actinomycetota</taxon>
        <taxon>Actinomycetes</taxon>
        <taxon>Glycomycetales</taxon>
        <taxon>Glycomycetaceae</taxon>
        <taxon>Glycomyces</taxon>
    </lineage>
</organism>
<sequence>MARSTRAPQHWLQVIVTPAEADRWRVRLQALADVCEEHVVDGLDYWEAAQEVHEILAALDASEDWRIATWWSGGASAPEVP</sequence>
<gene>
    <name evidence="1" type="ORF">B0I28_11716</name>
</gene>
<comment type="caution">
    <text evidence="1">The sequence shown here is derived from an EMBL/GenBank/DDBJ whole genome shotgun (WGS) entry which is preliminary data.</text>
</comment>